<feature type="domain" description="HTH lysR-type" evidence="5">
    <location>
        <begin position="1"/>
        <end position="60"/>
    </location>
</feature>
<dbReference type="GO" id="GO:0003677">
    <property type="term" value="F:DNA binding"/>
    <property type="evidence" value="ECO:0007669"/>
    <property type="project" value="UniProtKB-KW"/>
</dbReference>
<comment type="similarity">
    <text evidence="1">Belongs to the LysR transcriptional regulatory family.</text>
</comment>
<dbReference type="EMBL" id="MLJW01000286">
    <property type="protein sequence ID" value="OIQ90590.1"/>
    <property type="molecule type" value="Genomic_DNA"/>
</dbReference>
<dbReference type="Pfam" id="PF00126">
    <property type="entry name" value="HTH_1"/>
    <property type="match status" value="1"/>
</dbReference>
<comment type="caution">
    <text evidence="6">The sequence shown here is derived from an EMBL/GenBank/DDBJ whole genome shotgun (WGS) entry which is preliminary data.</text>
</comment>
<dbReference type="InterPro" id="IPR000847">
    <property type="entry name" value="LysR_HTH_N"/>
</dbReference>
<name>A0A1J5R3P4_9ZZZZ</name>
<reference evidence="6" key="1">
    <citation type="submission" date="2016-10" db="EMBL/GenBank/DDBJ databases">
        <title>Sequence of Gallionella enrichment culture.</title>
        <authorList>
            <person name="Poehlein A."/>
            <person name="Muehling M."/>
            <person name="Daniel R."/>
        </authorList>
    </citation>
    <scope>NUCLEOTIDE SEQUENCE</scope>
</reference>
<dbReference type="GO" id="GO:0003700">
    <property type="term" value="F:DNA-binding transcription factor activity"/>
    <property type="evidence" value="ECO:0007669"/>
    <property type="project" value="InterPro"/>
</dbReference>
<dbReference type="AlphaFoldDB" id="A0A1J5R3P4"/>
<dbReference type="InterPro" id="IPR005119">
    <property type="entry name" value="LysR_subst-bd"/>
</dbReference>
<sequence>MSIDILDIKYIVEIYRRKSIRRAAFALGVRQSTLSRRLKNVEEKLGIVLYERRGSGAVPTDIGCEFLNYSEMLLDNLESFVNRLRLHSRSKLGCLKIGVYTSFSSGRLKECLIEYRRKFPMVDIRAEDGERNKLLTDVRSGAIDVAIVTEDGGVWEGDRLSLWNERVIVALDEENHLAGRHILYWEDLLDEKFILSHRNSCSEFIEILIKNMPSSPALKVVHHDVALDRLLSLVGAGFGISLMAEGAAGAIYGGVVYREVHDKFGPTRLNFVAYWRKSDQNSVLKNFLSILRAHYPAFKVPERSSST</sequence>
<dbReference type="Pfam" id="PF03466">
    <property type="entry name" value="LysR_substrate"/>
    <property type="match status" value="1"/>
</dbReference>
<dbReference type="PANTHER" id="PTHR30346:SF0">
    <property type="entry name" value="HCA OPERON TRANSCRIPTIONAL ACTIVATOR HCAR"/>
    <property type="match status" value="1"/>
</dbReference>
<protein>
    <submittedName>
        <fullName evidence="6">HTH-type transcriptional regulator GltC</fullName>
    </submittedName>
</protein>
<dbReference type="GO" id="GO:0032993">
    <property type="term" value="C:protein-DNA complex"/>
    <property type="evidence" value="ECO:0007669"/>
    <property type="project" value="TreeGrafter"/>
</dbReference>
<dbReference type="PANTHER" id="PTHR30346">
    <property type="entry name" value="TRANSCRIPTIONAL DUAL REGULATOR HCAR-RELATED"/>
    <property type="match status" value="1"/>
</dbReference>
<keyword evidence="4" id="KW-0804">Transcription</keyword>
<keyword evidence="3" id="KW-0238">DNA-binding</keyword>
<dbReference type="Gene3D" id="1.10.10.10">
    <property type="entry name" value="Winged helix-like DNA-binding domain superfamily/Winged helix DNA-binding domain"/>
    <property type="match status" value="1"/>
</dbReference>
<dbReference type="InterPro" id="IPR036388">
    <property type="entry name" value="WH-like_DNA-bd_sf"/>
</dbReference>
<keyword evidence="2" id="KW-0805">Transcription regulation</keyword>
<dbReference type="InterPro" id="IPR036390">
    <property type="entry name" value="WH_DNA-bd_sf"/>
</dbReference>
<dbReference type="Gene3D" id="3.40.190.10">
    <property type="entry name" value="Periplasmic binding protein-like II"/>
    <property type="match status" value="2"/>
</dbReference>
<dbReference type="PROSITE" id="PS50931">
    <property type="entry name" value="HTH_LYSR"/>
    <property type="match status" value="1"/>
</dbReference>
<organism evidence="6">
    <name type="scientific">mine drainage metagenome</name>
    <dbReference type="NCBI Taxonomy" id="410659"/>
    <lineage>
        <taxon>unclassified sequences</taxon>
        <taxon>metagenomes</taxon>
        <taxon>ecological metagenomes</taxon>
    </lineage>
</organism>
<evidence type="ECO:0000256" key="3">
    <source>
        <dbReference type="ARBA" id="ARBA00023125"/>
    </source>
</evidence>
<evidence type="ECO:0000256" key="4">
    <source>
        <dbReference type="ARBA" id="ARBA00023163"/>
    </source>
</evidence>
<gene>
    <name evidence="6" type="primary">gltC_7</name>
    <name evidence="6" type="ORF">GALL_275030</name>
</gene>
<evidence type="ECO:0000256" key="2">
    <source>
        <dbReference type="ARBA" id="ARBA00023015"/>
    </source>
</evidence>
<dbReference type="CDD" id="cd08414">
    <property type="entry name" value="PBP2_LTTR_aromatics_like"/>
    <property type="match status" value="1"/>
</dbReference>
<dbReference type="SUPFAM" id="SSF46785">
    <property type="entry name" value="Winged helix' DNA-binding domain"/>
    <property type="match status" value="1"/>
</dbReference>
<dbReference type="SUPFAM" id="SSF53850">
    <property type="entry name" value="Periplasmic binding protein-like II"/>
    <property type="match status" value="1"/>
</dbReference>
<evidence type="ECO:0000256" key="1">
    <source>
        <dbReference type="ARBA" id="ARBA00009437"/>
    </source>
</evidence>
<accession>A0A1J5R3P4</accession>
<evidence type="ECO:0000313" key="6">
    <source>
        <dbReference type="EMBL" id="OIQ90590.1"/>
    </source>
</evidence>
<proteinExistence type="inferred from homology"/>
<evidence type="ECO:0000259" key="5">
    <source>
        <dbReference type="PROSITE" id="PS50931"/>
    </source>
</evidence>